<dbReference type="OrthoDB" id="448954at2759"/>
<dbReference type="EMBL" id="RWJN01000005">
    <property type="protein sequence ID" value="TCD71528.1"/>
    <property type="molecule type" value="Genomic_DNA"/>
</dbReference>
<keyword evidence="5" id="KW-1185">Reference proteome</keyword>
<evidence type="ECO:0000313" key="5">
    <source>
        <dbReference type="Proteomes" id="UP000292702"/>
    </source>
</evidence>
<name>A0A4R0S257_9APHY</name>
<dbReference type="Proteomes" id="UP000292702">
    <property type="component" value="Unassembled WGS sequence"/>
</dbReference>
<protein>
    <recommendedName>
        <fullName evidence="3">Co-chaperone HscB C-terminal oligomerisation domain-containing protein</fullName>
    </recommendedName>
</protein>
<dbReference type="GO" id="GO:0051259">
    <property type="term" value="P:protein complex oligomerization"/>
    <property type="evidence" value="ECO:0007669"/>
    <property type="project" value="InterPro"/>
</dbReference>
<evidence type="ECO:0000313" key="4">
    <source>
        <dbReference type="EMBL" id="TCD71528.1"/>
    </source>
</evidence>
<dbReference type="AlphaFoldDB" id="A0A4R0S257"/>
<keyword evidence="2" id="KW-0143">Chaperone</keyword>
<dbReference type="InterPro" id="IPR036386">
    <property type="entry name" value="HscB_C_sf"/>
</dbReference>
<dbReference type="InterPro" id="IPR009073">
    <property type="entry name" value="HscB_oligo_C"/>
</dbReference>
<dbReference type="GO" id="GO:0005739">
    <property type="term" value="C:mitochondrion"/>
    <property type="evidence" value="ECO:0007669"/>
    <property type="project" value="TreeGrafter"/>
</dbReference>
<dbReference type="PANTHER" id="PTHR14021:SF15">
    <property type="entry name" value="IRON-SULFUR CLUSTER CO-CHAPERONE PROTEIN HSCB"/>
    <property type="match status" value="1"/>
</dbReference>
<comment type="similarity">
    <text evidence="1">Belongs to the HscB family.</text>
</comment>
<accession>A0A4R0S257</accession>
<comment type="caution">
    <text evidence="4">The sequence shown here is derived from an EMBL/GenBank/DDBJ whole genome shotgun (WGS) entry which is preliminary data.</text>
</comment>
<proteinExistence type="inferred from homology"/>
<dbReference type="InterPro" id="IPR004640">
    <property type="entry name" value="HscB"/>
</dbReference>
<dbReference type="InterPro" id="IPR036869">
    <property type="entry name" value="J_dom_sf"/>
</dbReference>
<evidence type="ECO:0000256" key="1">
    <source>
        <dbReference type="ARBA" id="ARBA00010476"/>
    </source>
</evidence>
<dbReference type="STRING" id="92696.A0A4R0S257"/>
<dbReference type="NCBIfam" id="TIGR00714">
    <property type="entry name" value="hscB"/>
    <property type="match status" value="1"/>
</dbReference>
<reference evidence="4 5" key="1">
    <citation type="submission" date="2018-11" db="EMBL/GenBank/DDBJ databases">
        <title>Genome assembly of Steccherinum ochraceum LE-BIN_3174, the white-rot fungus of the Steccherinaceae family (The Residual Polyporoid clade, Polyporales, Basidiomycota).</title>
        <authorList>
            <person name="Fedorova T.V."/>
            <person name="Glazunova O.A."/>
            <person name="Landesman E.O."/>
            <person name="Moiseenko K.V."/>
            <person name="Psurtseva N.V."/>
            <person name="Savinova O.S."/>
            <person name="Shakhova N.V."/>
            <person name="Tyazhelova T.V."/>
            <person name="Vasina D.V."/>
        </authorList>
    </citation>
    <scope>NUCLEOTIDE SEQUENCE [LARGE SCALE GENOMIC DNA]</scope>
    <source>
        <strain evidence="4 5">LE-BIN_3174</strain>
    </source>
</reference>
<dbReference type="Gene3D" id="1.10.287.110">
    <property type="entry name" value="DnaJ domain"/>
    <property type="match status" value="1"/>
</dbReference>
<evidence type="ECO:0000256" key="2">
    <source>
        <dbReference type="ARBA" id="ARBA00023186"/>
    </source>
</evidence>
<feature type="domain" description="Co-chaperone HscB C-terminal oligomerisation" evidence="3">
    <location>
        <begin position="84"/>
        <end position="154"/>
    </location>
</feature>
<gene>
    <name evidence="4" type="ORF">EIP91_008909</name>
</gene>
<evidence type="ECO:0000259" key="3">
    <source>
        <dbReference type="Pfam" id="PF07743"/>
    </source>
</evidence>
<dbReference type="SUPFAM" id="SSF46565">
    <property type="entry name" value="Chaperone J-domain"/>
    <property type="match status" value="1"/>
</dbReference>
<sequence>MGLDYEPNPFEVDHATLRARFLALQRLVHPDRWAAKSPVKGDIAARVSETVNTINSHLSNPVSRTLYILEQEGVTGDTESILDDPTIVMEVMEARESLEEAQTEEEVETIRLENKEKFDEAQRELSGLIASKAWNDAAAAATRLKYLQSIEHAARAWPERLFDH</sequence>
<dbReference type="SUPFAM" id="SSF47144">
    <property type="entry name" value="HSC20 (HSCB), C-terminal oligomerisation domain"/>
    <property type="match status" value="1"/>
</dbReference>
<dbReference type="Pfam" id="PF07743">
    <property type="entry name" value="HSCB_C"/>
    <property type="match status" value="1"/>
</dbReference>
<dbReference type="PANTHER" id="PTHR14021">
    <property type="entry name" value="IRON-SULFUR CLUSTER CO-CHAPERONE PROTEIN HSCB"/>
    <property type="match status" value="1"/>
</dbReference>
<dbReference type="GO" id="GO:0051087">
    <property type="term" value="F:protein-folding chaperone binding"/>
    <property type="evidence" value="ECO:0007669"/>
    <property type="project" value="InterPro"/>
</dbReference>
<dbReference type="GO" id="GO:0001671">
    <property type="term" value="F:ATPase activator activity"/>
    <property type="evidence" value="ECO:0007669"/>
    <property type="project" value="InterPro"/>
</dbReference>
<dbReference type="GO" id="GO:0044571">
    <property type="term" value="P:[2Fe-2S] cluster assembly"/>
    <property type="evidence" value="ECO:0007669"/>
    <property type="project" value="InterPro"/>
</dbReference>
<organism evidence="4 5">
    <name type="scientific">Steccherinum ochraceum</name>
    <dbReference type="NCBI Taxonomy" id="92696"/>
    <lineage>
        <taxon>Eukaryota</taxon>
        <taxon>Fungi</taxon>
        <taxon>Dikarya</taxon>
        <taxon>Basidiomycota</taxon>
        <taxon>Agaricomycotina</taxon>
        <taxon>Agaricomycetes</taxon>
        <taxon>Polyporales</taxon>
        <taxon>Steccherinaceae</taxon>
        <taxon>Steccherinum</taxon>
    </lineage>
</organism>
<dbReference type="Gene3D" id="1.20.1280.20">
    <property type="entry name" value="HscB, C-terminal domain"/>
    <property type="match status" value="1"/>
</dbReference>